<protein>
    <submittedName>
        <fullName evidence="2">Putative signal peptide protein</fullName>
    </submittedName>
</protein>
<comment type="caution">
    <text evidence="2">The sequence shown here is derived from an EMBL/GenBank/DDBJ whole genome shotgun (WGS) entry which is preliminary data.</text>
</comment>
<feature type="signal peptide" evidence="1">
    <location>
        <begin position="1"/>
        <end position="19"/>
    </location>
</feature>
<organism evidence="2 3">
    <name type="scientific">Puccinia sorghi</name>
    <dbReference type="NCBI Taxonomy" id="27349"/>
    <lineage>
        <taxon>Eukaryota</taxon>
        <taxon>Fungi</taxon>
        <taxon>Dikarya</taxon>
        <taxon>Basidiomycota</taxon>
        <taxon>Pucciniomycotina</taxon>
        <taxon>Pucciniomycetes</taxon>
        <taxon>Pucciniales</taxon>
        <taxon>Pucciniaceae</taxon>
        <taxon>Puccinia</taxon>
    </lineage>
</organism>
<gene>
    <name evidence="2" type="ORF">VP01_731g1</name>
</gene>
<keyword evidence="1" id="KW-0732">Signal</keyword>
<evidence type="ECO:0000313" key="2">
    <source>
        <dbReference type="EMBL" id="KNZ46371.1"/>
    </source>
</evidence>
<dbReference type="VEuPathDB" id="FungiDB:VP01_731g1"/>
<dbReference type="Proteomes" id="UP000037035">
    <property type="component" value="Unassembled WGS sequence"/>
</dbReference>
<accession>A0A0L6UCY0</accession>
<dbReference type="AlphaFoldDB" id="A0A0L6UCY0"/>
<proteinExistence type="predicted"/>
<reference evidence="2 3" key="1">
    <citation type="submission" date="2015-08" db="EMBL/GenBank/DDBJ databases">
        <title>Next Generation Sequencing and Analysis of the Genome of Puccinia sorghi L Schw, the Causal Agent of Maize Common Rust.</title>
        <authorList>
            <person name="Rochi L."/>
            <person name="Burguener G."/>
            <person name="Darino M."/>
            <person name="Turjanski A."/>
            <person name="Kreff E."/>
            <person name="Dieguez M.J."/>
            <person name="Sacco F."/>
        </authorList>
    </citation>
    <scope>NUCLEOTIDE SEQUENCE [LARGE SCALE GENOMIC DNA]</scope>
    <source>
        <strain evidence="2 3">RO10H11247</strain>
    </source>
</reference>
<keyword evidence="3" id="KW-1185">Reference proteome</keyword>
<feature type="chain" id="PRO_5005567785" evidence="1">
    <location>
        <begin position="20"/>
        <end position="339"/>
    </location>
</feature>
<sequence>MWRISGLVLFAGTPSFLFTRLHTTSSSSSTLQRACFRITRQSESNLKRVKQGEGTQTQTKQLYAKYRKVWRFTSGGRFISGYRKVSRRIRQTHLHFHSVLNKSPYLSILGVKLCKSTMGLPNASSYFSIIAPRSTVHDQEKIQRTFSMPNPTYNQAFQAPQLPSPSLKHSLQKKLAQLPAVGMQKLPGSFCCYSNLSPRVIQPSFDAQSLCIMHSECTKTSTYSNRRSLNDSLAGAYCMSTAGRKGKHEGQSRPEDATISFLSLSWDGRGSVIKQVHENESQIDGSSHQCSPRLVNDPCGWRYFFLRVIPSQEKNTSKLREQQRLGILEEPRYAHKSAS</sequence>
<name>A0A0L6UCY0_9BASI</name>
<evidence type="ECO:0000313" key="3">
    <source>
        <dbReference type="Proteomes" id="UP000037035"/>
    </source>
</evidence>
<evidence type="ECO:0000256" key="1">
    <source>
        <dbReference type="SAM" id="SignalP"/>
    </source>
</evidence>
<dbReference type="EMBL" id="LAVV01012739">
    <property type="protein sequence ID" value="KNZ46371.1"/>
    <property type="molecule type" value="Genomic_DNA"/>
</dbReference>